<accession>M1YVA9</accession>
<gene>
    <name evidence="1" type="ORF">NITGR_1040049</name>
</gene>
<dbReference type="Proteomes" id="UP000011704">
    <property type="component" value="Unassembled WGS sequence"/>
</dbReference>
<keyword evidence="2" id="KW-1185">Reference proteome</keyword>
<proteinExistence type="predicted"/>
<sequence length="127" mass="14783">MGVLCGVALLAGAGCYTMQIERAFQGEFASFENNRIINEYCVSCHLHRDFNSSSHVEEVSLSYQRKVFRYATECRVCHYLEKHWYLNDFLRKTRRPKDANKGVYTAFEREFLESQKTSPLPHDDSTS</sequence>
<organism evidence="1 2">
    <name type="scientific">Nitrospina gracilis (strain 3/211)</name>
    <dbReference type="NCBI Taxonomy" id="1266370"/>
    <lineage>
        <taxon>Bacteria</taxon>
        <taxon>Pseudomonadati</taxon>
        <taxon>Nitrospinota/Tectimicrobiota group</taxon>
        <taxon>Nitrospinota</taxon>
        <taxon>Nitrospinia</taxon>
        <taxon>Nitrospinales</taxon>
        <taxon>Nitrospinaceae</taxon>
        <taxon>Nitrospina</taxon>
    </lineage>
</organism>
<dbReference type="AlphaFoldDB" id="M1YVA9"/>
<dbReference type="OrthoDB" id="9987886at2"/>
<dbReference type="InterPro" id="IPR036280">
    <property type="entry name" value="Multihaem_cyt_sf"/>
</dbReference>
<dbReference type="SUPFAM" id="SSF48695">
    <property type="entry name" value="Multiheme cytochromes"/>
    <property type="match status" value="1"/>
</dbReference>
<dbReference type="InParanoid" id="M1YVA9"/>
<dbReference type="EMBL" id="CAQJ01000007">
    <property type="protein sequence ID" value="CCQ89431.1"/>
    <property type="molecule type" value="Genomic_DNA"/>
</dbReference>
<reference evidence="1 2" key="1">
    <citation type="journal article" date="2013" name="Front. Microbiol.">
        <title>The genome of Nitrospina gracilis illuminates the metabolism and evolution of the major marine nitrite oxidizer.</title>
        <authorList>
            <person name="Luecker S."/>
            <person name="Nowka B."/>
            <person name="Rattei T."/>
            <person name="Spieck E."/>
            <person name="and Daims H."/>
        </authorList>
    </citation>
    <scope>NUCLEOTIDE SEQUENCE [LARGE SCALE GENOMIC DNA]</scope>
    <source>
        <strain evidence="1 2">3/211</strain>
    </source>
</reference>
<dbReference type="RefSeq" id="WP_005005833.1">
    <property type="nucleotide sequence ID" value="NZ_HG422173.1"/>
</dbReference>
<protein>
    <submittedName>
        <fullName evidence="1">Uncharacterized protein</fullName>
    </submittedName>
</protein>
<comment type="caution">
    <text evidence="1">The sequence shown here is derived from an EMBL/GenBank/DDBJ whole genome shotgun (WGS) entry which is preliminary data.</text>
</comment>
<evidence type="ECO:0000313" key="1">
    <source>
        <dbReference type="EMBL" id="CCQ89431.1"/>
    </source>
</evidence>
<dbReference type="HOGENOM" id="CLU_1968217_0_0_0"/>
<evidence type="ECO:0000313" key="2">
    <source>
        <dbReference type="Proteomes" id="UP000011704"/>
    </source>
</evidence>
<name>M1YVA9_NITG3</name>